<evidence type="ECO:0000256" key="2">
    <source>
        <dbReference type="ARBA" id="ARBA00005336"/>
    </source>
</evidence>
<comment type="catalytic activity">
    <reaction evidence="1">
        <text>Hydrolysis of terminal non-reducing N-acetyl-D-hexosamine residues in N-acetyl-beta-D-hexosaminides.</text>
        <dbReference type="EC" id="3.2.1.52"/>
    </reaction>
</comment>
<dbReference type="InterPro" id="IPR017853">
    <property type="entry name" value="GH"/>
</dbReference>
<dbReference type="InterPro" id="IPR050226">
    <property type="entry name" value="NagZ_Beta-hexosaminidase"/>
</dbReference>
<evidence type="ECO:0000259" key="6">
    <source>
        <dbReference type="Pfam" id="PF00933"/>
    </source>
</evidence>
<dbReference type="GO" id="GO:0009254">
    <property type="term" value="P:peptidoglycan turnover"/>
    <property type="evidence" value="ECO:0007669"/>
    <property type="project" value="TreeGrafter"/>
</dbReference>
<dbReference type="AlphaFoldDB" id="A0A212J295"/>
<dbReference type="SUPFAM" id="SSF51445">
    <property type="entry name" value="(Trans)glycosidases"/>
    <property type="match status" value="1"/>
</dbReference>
<evidence type="ECO:0000256" key="3">
    <source>
        <dbReference type="ARBA" id="ARBA00012663"/>
    </source>
</evidence>
<gene>
    <name evidence="7" type="primary">nagZ</name>
    <name evidence="7" type="ORF">KL86APRO_10405</name>
</gene>
<feature type="domain" description="Glycoside hydrolase family 3 N-terminal" evidence="6">
    <location>
        <begin position="24"/>
        <end position="304"/>
    </location>
</feature>
<accession>A0A212J295</accession>
<reference evidence="7" key="1">
    <citation type="submission" date="2016-04" db="EMBL/GenBank/DDBJ databases">
        <authorList>
            <person name="Evans L.H."/>
            <person name="Alamgir A."/>
            <person name="Owens N."/>
            <person name="Weber N.D."/>
            <person name="Virtaneva K."/>
            <person name="Barbian K."/>
            <person name="Babar A."/>
            <person name="Rosenke K."/>
        </authorList>
    </citation>
    <scope>NUCLEOTIDE SEQUENCE</scope>
    <source>
        <strain evidence="7">86</strain>
    </source>
</reference>
<evidence type="ECO:0000256" key="5">
    <source>
        <dbReference type="ARBA" id="ARBA00023295"/>
    </source>
</evidence>
<dbReference type="EMBL" id="FLUO01000001">
    <property type="protein sequence ID" value="SBV93603.1"/>
    <property type="molecule type" value="Genomic_DNA"/>
</dbReference>
<dbReference type="PANTHER" id="PTHR30480:SF13">
    <property type="entry name" value="BETA-HEXOSAMINIDASE"/>
    <property type="match status" value="1"/>
</dbReference>
<name>A0A212J295_9PROT</name>
<sequence>MSSPSADGFAAAALFGCRGLALSAEEKAFFAETRPFGFILFARNVESPDQVRALVAEMRAAVGRADAPVLIDQEGGRVQRLRPPHWRAAPAAAEIAAIGARAGHAAYLNARLIGRELAALGVTVDCAPVLDVSRPETHAVIGDRAYDSDPARVAMFGRAVCDGLRAEGVHPVIKHIPGHGRARADSHLELPRVPASYEELEALDFAPFKALAGEDWAMTAHIVYDAVDPEAPATCSQAMIGGVIRDAIGFTGLLMSDDLSMKALDGDFGDRTRAALDAGCDMVLHCNGEIAEMRAVAAALQPLSPAAWARFRTAEVRRARARLSAEPVATADLLAQFDALMSG</sequence>
<organism evidence="7">
    <name type="scientific">uncultured Alphaproteobacteria bacterium</name>
    <dbReference type="NCBI Taxonomy" id="91750"/>
    <lineage>
        <taxon>Bacteria</taxon>
        <taxon>Pseudomonadati</taxon>
        <taxon>Pseudomonadota</taxon>
        <taxon>Alphaproteobacteria</taxon>
        <taxon>environmental samples</taxon>
    </lineage>
</organism>
<dbReference type="Pfam" id="PF00933">
    <property type="entry name" value="Glyco_hydro_3"/>
    <property type="match status" value="1"/>
</dbReference>
<dbReference type="EC" id="3.2.1.52" evidence="3"/>
<dbReference type="GO" id="GO:0004563">
    <property type="term" value="F:beta-N-acetylhexosaminidase activity"/>
    <property type="evidence" value="ECO:0007669"/>
    <property type="project" value="UniProtKB-EC"/>
</dbReference>
<comment type="similarity">
    <text evidence="2">Belongs to the glycosyl hydrolase 3 family.</text>
</comment>
<dbReference type="InterPro" id="IPR001764">
    <property type="entry name" value="Glyco_hydro_3_N"/>
</dbReference>
<dbReference type="Gene3D" id="3.20.20.300">
    <property type="entry name" value="Glycoside hydrolase, family 3, N-terminal domain"/>
    <property type="match status" value="1"/>
</dbReference>
<keyword evidence="4 7" id="KW-0378">Hydrolase</keyword>
<evidence type="ECO:0000313" key="7">
    <source>
        <dbReference type="EMBL" id="SBV93603.1"/>
    </source>
</evidence>
<keyword evidence="5 7" id="KW-0326">Glycosidase</keyword>
<dbReference type="GO" id="GO:0005975">
    <property type="term" value="P:carbohydrate metabolic process"/>
    <property type="evidence" value="ECO:0007669"/>
    <property type="project" value="InterPro"/>
</dbReference>
<dbReference type="InterPro" id="IPR036962">
    <property type="entry name" value="Glyco_hydro_3_N_sf"/>
</dbReference>
<dbReference type="PANTHER" id="PTHR30480">
    <property type="entry name" value="BETA-HEXOSAMINIDASE-RELATED"/>
    <property type="match status" value="1"/>
</dbReference>
<proteinExistence type="inferred from homology"/>
<evidence type="ECO:0000256" key="4">
    <source>
        <dbReference type="ARBA" id="ARBA00022801"/>
    </source>
</evidence>
<dbReference type="NCBIfam" id="NF003740">
    <property type="entry name" value="PRK05337.1"/>
    <property type="match status" value="1"/>
</dbReference>
<protein>
    <recommendedName>
        <fullName evidence="3">beta-N-acetylhexosaminidase</fullName>
        <ecNumber evidence="3">3.2.1.52</ecNumber>
    </recommendedName>
</protein>
<evidence type="ECO:0000256" key="1">
    <source>
        <dbReference type="ARBA" id="ARBA00001231"/>
    </source>
</evidence>